<dbReference type="PANTHER" id="PTHR30411:SF9">
    <property type="entry name" value="MULTIFUNCTIONAL SER_THR-TRNA DEACYLASE PROXP-Y"/>
    <property type="match status" value="1"/>
</dbReference>
<protein>
    <submittedName>
        <fullName evidence="2">YbaK/prolyl-tRNA synthetase associated domain-containing protein</fullName>
    </submittedName>
</protein>
<dbReference type="CDD" id="cd04336">
    <property type="entry name" value="YeaK"/>
    <property type="match status" value="1"/>
</dbReference>
<dbReference type="Pfam" id="PF04073">
    <property type="entry name" value="tRNA_edit"/>
    <property type="match status" value="1"/>
</dbReference>
<dbReference type="InterPro" id="IPR007214">
    <property type="entry name" value="YbaK/aa-tRNA-synth-assoc-dom"/>
</dbReference>
<dbReference type="Gene3D" id="3.90.960.10">
    <property type="entry name" value="YbaK/aminoacyl-tRNA synthetase-associated domain"/>
    <property type="match status" value="1"/>
</dbReference>
<gene>
    <name evidence="2" type="ORF">H5985_01065</name>
</gene>
<keyword evidence="3" id="KW-1185">Reference proteome</keyword>
<dbReference type="PANTHER" id="PTHR30411">
    <property type="entry name" value="CYTOPLASMIC PROTEIN"/>
    <property type="match status" value="1"/>
</dbReference>
<evidence type="ECO:0000259" key="1">
    <source>
        <dbReference type="Pfam" id="PF04073"/>
    </source>
</evidence>
<dbReference type="SUPFAM" id="SSF55826">
    <property type="entry name" value="YbaK/ProRS associated domain"/>
    <property type="match status" value="1"/>
</dbReference>
<evidence type="ECO:0000313" key="2">
    <source>
        <dbReference type="EMBL" id="MBM6927873.1"/>
    </source>
</evidence>
<dbReference type="InterPro" id="IPR044786">
    <property type="entry name" value="PROXY"/>
</dbReference>
<dbReference type="EMBL" id="JACJKX010000001">
    <property type="protein sequence ID" value="MBM6927873.1"/>
    <property type="molecule type" value="Genomic_DNA"/>
</dbReference>
<reference evidence="2 3" key="1">
    <citation type="journal article" date="2021" name="Sci. Rep.">
        <title>The distribution of antibiotic resistance genes in chicken gut microbiota commensals.</title>
        <authorList>
            <person name="Juricova H."/>
            <person name="Matiasovicova J."/>
            <person name="Kubasova T."/>
            <person name="Cejkova D."/>
            <person name="Rychlik I."/>
        </authorList>
    </citation>
    <scope>NUCLEOTIDE SEQUENCE [LARGE SCALE GENOMIC DNA]</scope>
    <source>
        <strain evidence="2 3">An562</strain>
    </source>
</reference>
<dbReference type="InterPro" id="IPR036754">
    <property type="entry name" value="YbaK/aa-tRNA-synt-asso_dom_sf"/>
</dbReference>
<sequence length="167" mass="18207">MIENVLDKLVQLFTEGKAHFRVLEHEEAGKSSQSVAEIRGTELGQGAKALVCHVKGNGVKLYVLAILPADKQADLSKLALAMGGRRASLASPDEVMELTGCVFGAVPPVSFHPQLKLIADPSLYERYDELAFNAGLRDHSIIIKTEDYKRIVHPELVDFLKEPASAS</sequence>
<name>A0ABS2GSP2_9BURK</name>
<dbReference type="RefSeq" id="WP_205049462.1">
    <property type="nucleotide sequence ID" value="NZ_JACJKX010000001.1"/>
</dbReference>
<feature type="domain" description="YbaK/aminoacyl-tRNA synthetase-associated" evidence="1">
    <location>
        <begin position="27"/>
        <end position="150"/>
    </location>
</feature>
<comment type="caution">
    <text evidence="2">The sequence shown here is derived from an EMBL/GenBank/DDBJ whole genome shotgun (WGS) entry which is preliminary data.</text>
</comment>
<proteinExistence type="predicted"/>
<dbReference type="Proteomes" id="UP000777002">
    <property type="component" value="Unassembled WGS sequence"/>
</dbReference>
<accession>A0ABS2GSP2</accession>
<organism evidence="2 3">
    <name type="scientific">Parasutterella secunda</name>
    <dbReference type="NCBI Taxonomy" id="626947"/>
    <lineage>
        <taxon>Bacteria</taxon>
        <taxon>Pseudomonadati</taxon>
        <taxon>Pseudomonadota</taxon>
        <taxon>Betaproteobacteria</taxon>
        <taxon>Burkholderiales</taxon>
        <taxon>Sutterellaceae</taxon>
        <taxon>Parasutterella</taxon>
    </lineage>
</organism>
<evidence type="ECO:0000313" key="3">
    <source>
        <dbReference type="Proteomes" id="UP000777002"/>
    </source>
</evidence>